<feature type="transmembrane region" description="Helical" evidence="1">
    <location>
        <begin position="36"/>
        <end position="57"/>
    </location>
</feature>
<evidence type="ECO:0000256" key="1">
    <source>
        <dbReference type="SAM" id="Phobius"/>
    </source>
</evidence>
<evidence type="ECO:0000313" key="2">
    <source>
        <dbReference type="EMBL" id="PIS21849.1"/>
    </source>
</evidence>
<accession>A0A2H0XCF2</accession>
<dbReference type="EMBL" id="PEYV01000011">
    <property type="protein sequence ID" value="PIS21849.1"/>
    <property type="molecule type" value="Genomic_DNA"/>
</dbReference>
<comment type="caution">
    <text evidence="2">The sequence shown here is derived from an EMBL/GenBank/DDBJ whole genome shotgun (WGS) entry which is preliminary data.</text>
</comment>
<keyword evidence="1" id="KW-0812">Transmembrane</keyword>
<name>A0A2H0XCF2_UNCKA</name>
<dbReference type="AlphaFoldDB" id="A0A2H0XCF2"/>
<proteinExistence type="predicted"/>
<dbReference type="Proteomes" id="UP000231098">
    <property type="component" value="Unassembled WGS sequence"/>
</dbReference>
<evidence type="ECO:0000313" key="3">
    <source>
        <dbReference type="Proteomes" id="UP000231098"/>
    </source>
</evidence>
<reference evidence="3" key="1">
    <citation type="submission" date="2017-09" db="EMBL/GenBank/DDBJ databases">
        <title>Depth-based differentiation of microbial function through sediment-hosted aquifers and enrichment of novel symbionts in the deep terrestrial subsurface.</title>
        <authorList>
            <person name="Probst A.J."/>
            <person name="Ladd B."/>
            <person name="Jarett J.K."/>
            <person name="Geller-Mcgrath D.E."/>
            <person name="Sieber C.M.K."/>
            <person name="Emerson J.B."/>
            <person name="Anantharaman K."/>
            <person name="Thomas B.C."/>
            <person name="Malmstrom R."/>
            <person name="Stieglmeier M."/>
            <person name="Klingl A."/>
            <person name="Woyke T."/>
            <person name="Ryan C.M."/>
            <person name="Banfield J.F."/>
        </authorList>
    </citation>
    <scope>NUCLEOTIDE SEQUENCE [LARGE SCALE GENOMIC DNA]</scope>
</reference>
<protein>
    <submittedName>
        <fullName evidence="2">Uncharacterized protein</fullName>
    </submittedName>
</protein>
<gene>
    <name evidence="2" type="ORF">COT51_00535</name>
</gene>
<keyword evidence="1" id="KW-1133">Transmembrane helix</keyword>
<keyword evidence="1" id="KW-0472">Membrane</keyword>
<sequence length="134" mass="14853">MDLRNIFKNKKEKKPEEEKKKDIPWKPIVFAADAGGVFKVLTTLFLALAVIATVKLAMTSQDLRSRAGSSPAGMIFCLGRESCPDGHCAGDSWEECDDCPKGRARIVTEVKCGIYKRTECFHETETCPVDQSNP</sequence>
<organism evidence="2 3">
    <name type="scientific">candidate division WWE3 bacterium CG08_land_8_20_14_0_20_41_15</name>
    <dbReference type="NCBI Taxonomy" id="1975086"/>
    <lineage>
        <taxon>Bacteria</taxon>
        <taxon>Katanobacteria</taxon>
    </lineage>
</organism>